<dbReference type="KEGG" id="mol:YLM1_1341"/>
<dbReference type="GO" id="GO:0016151">
    <property type="term" value="F:nickel cation binding"/>
    <property type="evidence" value="ECO:0007669"/>
    <property type="project" value="UniProtKB-UniRule"/>
</dbReference>
<keyword evidence="1 2" id="KW-0533">Nickel</keyword>
<dbReference type="Proteomes" id="UP000066376">
    <property type="component" value="Chromosome"/>
</dbReference>
<dbReference type="InterPro" id="IPR002822">
    <property type="entry name" value="Ni_insertion"/>
</dbReference>
<dbReference type="NCBIfam" id="TIGR00299">
    <property type="entry name" value="nickel pincer cofactor biosynthesis protein LarC"/>
    <property type="match status" value="1"/>
</dbReference>
<evidence type="ECO:0000313" key="6">
    <source>
        <dbReference type="Proteomes" id="UP000183442"/>
    </source>
</evidence>
<dbReference type="EMBL" id="FOTL01000001">
    <property type="protein sequence ID" value="SFL14946.1"/>
    <property type="molecule type" value="Genomic_DNA"/>
</dbReference>
<evidence type="ECO:0000313" key="5">
    <source>
        <dbReference type="Proteomes" id="UP000066376"/>
    </source>
</evidence>
<reference evidence="6" key="4">
    <citation type="submission" date="2016-10" db="EMBL/GenBank/DDBJ databases">
        <authorList>
            <person name="Varghese N."/>
        </authorList>
    </citation>
    <scope>NUCLEOTIDE SEQUENCE [LARGE SCALE GENOMIC DNA]</scope>
    <source>
        <strain evidence="6">DSM 16632</strain>
    </source>
</reference>
<dbReference type="EMBL" id="CP014265">
    <property type="protein sequence ID" value="AMK15898.1"/>
    <property type="molecule type" value="Genomic_DNA"/>
</dbReference>
<dbReference type="Pfam" id="PF01969">
    <property type="entry name" value="Ni_insertion"/>
    <property type="match status" value="1"/>
</dbReference>
<dbReference type="RefSeq" id="WP_067147597.1">
    <property type="nucleotide sequence ID" value="NZ_CP014265.1"/>
</dbReference>
<dbReference type="AlphaFoldDB" id="A0A126R1F5"/>
<dbReference type="Proteomes" id="UP000183442">
    <property type="component" value="Unassembled WGS sequence"/>
</dbReference>
<dbReference type="PANTHER" id="PTHR36566:SF1">
    <property type="entry name" value="PYRIDINIUM-3,5-BISTHIOCARBOXYLIC ACID MONONUCLEOTIDE NICKEL INSERTION PROTEIN"/>
    <property type="match status" value="1"/>
</dbReference>
<dbReference type="STRING" id="294671.YLM1_1341"/>
<dbReference type="OrthoDB" id="10691at2157"/>
<dbReference type="PANTHER" id="PTHR36566">
    <property type="entry name" value="NICKEL INSERTION PROTEIN-RELATED"/>
    <property type="match status" value="1"/>
</dbReference>
<evidence type="ECO:0000256" key="1">
    <source>
        <dbReference type="ARBA" id="ARBA00022596"/>
    </source>
</evidence>
<comment type="similarity">
    <text evidence="2">Belongs to the LarC family.</text>
</comment>
<reference evidence="3 5" key="1">
    <citation type="journal article" date="2016" name="Genome Announc.">
        <title>Draft Genome Sequence of the Rumen Methanogen Methanobrevibacter olleyae YLM1.</title>
        <authorList>
            <person name="Kelly W.J."/>
            <person name="Li D."/>
            <person name="Lambie S.C."/>
            <person name="Cox F."/>
            <person name="Attwood G.T."/>
            <person name="Altermann E."/>
            <person name="Leahy S.C."/>
        </authorList>
    </citation>
    <scope>NUCLEOTIDE SEQUENCE [LARGE SCALE GENOMIC DNA]</scope>
    <source>
        <strain evidence="3 5">YLM1</strain>
    </source>
</reference>
<organism evidence="3 5">
    <name type="scientific">Methanobrevibacter olleyae</name>
    <dbReference type="NCBI Taxonomy" id="294671"/>
    <lineage>
        <taxon>Archaea</taxon>
        <taxon>Methanobacteriati</taxon>
        <taxon>Methanobacteriota</taxon>
        <taxon>Methanomada group</taxon>
        <taxon>Methanobacteria</taxon>
        <taxon>Methanobacteriales</taxon>
        <taxon>Methanobacteriaceae</taxon>
        <taxon>Methanobrevibacter</taxon>
    </lineage>
</organism>
<sequence length="424" mass="46776">MAYIIDPQNAGISGNMIIGALVDLGADGEKIKNLMEDVAIDFGEVKVSLTKVNKAGIDATFCNVKTINEEHEHNHHIHFPEFIEKIDLLKFADIENLTDEMVERAKLVFKRIAISESKVHGKTLEEVHFHEVGAADAVADVLGSICAYYDLGMDKDKVVGLPIAVGGGVVKTAHGIIPVPAPATIDILKGLSDDEFGDFSKGEAKCIGGPINSELATPTGCALYMELCDEFLEFAPILSPEEIAYGCGSKDFDFPNILRVIKSKETNEKHRISVIETNIDHMSGEELGFLFDLLLIEGASDVSMVPITMKKNRPGHLIKIISKPNLVDHLVNILFKETGTLGIRISENTHRGVAERQFVPLDINVGNHVYTINFKIGLIGDEIISHRAEYEDLRRISVEQDIPLIEVRDVANTMIRDFLENNRQ</sequence>
<keyword evidence="5" id="KW-1185">Reference proteome</keyword>
<evidence type="ECO:0000313" key="4">
    <source>
        <dbReference type="EMBL" id="SFL14946.1"/>
    </source>
</evidence>
<dbReference type="GO" id="GO:0016829">
    <property type="term" value="F:lyase activity"/>
    <property type="evidence" value="ECO:0007669"/>
    <property type="project" value="UniProtKB-UniRule"/>
</dbReference>
<evidence type="ECO:0000256" key="2">
    <source>
        <dbReference type="HAMAP-Rule" id="MF_01074"/>
    </source>
</evidence>
<name>A0A126R1F5_METOL</name>
<reference evidence="5" key="2">
    <citation type="submission" date="2016-02" db="EMBL/GenBank/DDBJ databases">
        <title>The draft genome sequence of the rumen methanogen Methanobrevibacter olleyae YLM1.</title>
        <authorList>
            <consortium name="New Zealand Agricultural Greenhouse Gas Research Centre/Pastoral Greenhouse Gas Research Consortium"/>
            <person name="Kelly W.J."/>
            <person name="Li D."/>
            <person name="Lambie S.C."/>
            <person name="Attwood G.T."/>
            <person name="Altermann E."/>
            <person name="Leahy S.C."/>
        </authorList>
    </citation>
    <scope>NUCLEOTIDE SEQUENCE [LARGE SCALE GENOMIC DNA]</scope>
    <source>
        <strain evidence="5">YLM1</strain>
    </source>
</reference>
<dbReference type="HAMAP" id="MF_01074">
    <property type="entry name" value="LarC"/>
    <property type="match status" value="1"/>
</dbReference>
<evidence type="ECO:0000313" key="3">
    <source>
        <dbReference type="EMBL" id="AMK15898.1"/>
    </source>
</evidence>
<accession>A0A126R1F5</accession>
<dbReference type="Gene3D" id="3.10.20.300">
    <property type="entry name" value="mk0293 like domain"/>
    <property type="match status" value="1"/>
</dbReference>
<gene>
    <name evidence="4" type="ORF">SAMN02910297_00018</name>
    <name evidence="3" type="ORF">YLM1_1341</name>
</gene>
<dbReference type="GeneID" id="28489651"/>
<protein>
    <recommendedName>
        <fullName evidence="2">Putative nickel insertion protein</fullName>
    </recommendedName>
</protein>
<proteinExistence type="inferred from homology"/>
<dbReference type="PATRIC" id="fig|294671.3.peg.1399"/>
<reference evidence="4" key="3">
    <citation type="submission" date="2016-10" db="EMBL/GenBank/DDBJ databases">
        <authorList>
            <person name="de Groot N.N."/>
        </authorList>
    </citation>
    <scope>NUCLEOTIDE SEQUENCE [LARGE SCALE GENOMIC DNA]</scope>
    <source>
        <strain evidence="4">DSM 16632</strain>
    </source>
</reference>
<keyword evidence="2" id="KW-0456">Lyase</keyword>
<dbReference type="Gene3D" id="3.30.70.1380">
    <property type="entry name" value="Transcriptional regulatory protein pf0864 domain like"/>
    <property type="match status" value="1"/>
</dbReference>